<name>A0A0L0FTM5_9EUKA</name>
<feature type="region of interest" description="Disordered" evidence="1">
    <location>
        <begin position="1"/>
        <end position="28"/>
    </location>
</feature>
<dbReference type="Proteomes" id="UP000054560">
    <property type="component" value="Unassembled WGS sequence"/>
</dbReference>
<dbReference type="RefSeq" id="XP_014153828.1">
    <property type="nucleotide sequence ID" value="XM_014298353.1"/>
</dbReference>
<evidence type="ECO:0000313" key="3">
    <source>
        <dbReference type="Proteomes" id="UP000054560"/>
    </source>
</evidence>
<organism evidence="2 3">
    <name type="scientific">Sphaeroforma arctica JP610</name>
    <dbReference type="NCBI Taxonomy" id="667725"/>
    <lineage>
        <taxon>Eukaryota</taxon>
        <taxon>Ichthyosporea</taxon>
        <taxon>Ichthyophonida</taxon>
        <taxon>Sphaeroforma</taxon>
    </lineage>
</organism>
<evidence type="ECO:0000256" key="1">
    <source>
        <dbReference type="SAM" id="MobiDB-lite"/>
    </source>
</evidence>
<dbReference type="EMBL" id="KQ242223">
    <property type="protein sequence ID" value="KNC79926.1"/>
    <property type="molecule type" value="Genomic_DNA"/>
</dbReference>
<gene>
    <name evidence="2" type="ORF">SARC_07697</name>
</gene>
<evidence type="ECO:0000313" key="2">
    <source>
        <dbReference type="EMBL" id="KNC79926.1"/>
    </source>
</evidence>
<sequence length="124" mass="14719">MTSGHYQRARAARRSLRTQVSPSRTHRRKYKSYLNKHTRCQYYFTTEFVSVAKDVFASTTNMSLRHSVSLVQKLLKQTDATEVSRTTLNNMRRSKQLWKDFTDVKRLILIIDNLRRTSIDYRGE</sequence>
<feature type="compositionally biased region" description="Basic residues" evidence="1">
    <location>
        <begin position="7"/>
        <end position="16"/>
    </location>
</feature>
<feature type="non-terminal residue" evidence="2">
    <location>
        <position position="124"/>
    </location>
</feature>
<protein>
    <submittedName>
        <fullName evidence="2">Uncharacterized protein</fullName>
    </submittedName>
</protein>
<accession>A0A0L0FTM5</accession>
<proteinExistence type="predicted"/>
<dbReference type="AlphaFoldDB" id="A0A0L0FTM5"/>
<keyword evidence="3" id="KW-1185">Reference proteome</keyword>
<reference evidence="2 3" key="1">
    <citation type="submission" date="2011-02" db="EMBL/GenBank/DDBJ databases">
        <title>The Genome Sequence of Sphaeroforma arctica JP610.</title>
        <authorList>
            <consortium name="The Broad Institute Genome Sequencing Platform"/>
            <person name="Russ C."/>
            <person name="Cuomo C."/>
            <person name="Young S.K."/>
            <person name="Zeng Q."/>
            <person name="Gargeya S."/>
            <person name="Alvarado L."/>
            <person name="Berlin A."/>
            <person name="Chapman S.B."/>
            <person name="Chen Z."/>
            <person name="Freedman E."/>
            <person name="Gellesch M."/>
            <person name="Goldberg J."/>
            <person name="Griggs A."/>
            <person name="Gujja S."/>
            <person name="Heilman E."/>
            <person name="Heiman D."/>
            <person name="Howarth C."/>
            <person name="Mehta T."/>
            <person name="Neiman D."/>
            <person name="Pearson M."/>
            <person name="Roberts A."/>
            <person name="Saif S."/>
            <person name="Shea T."/>
            <person name="Shenoy N."/>
            <person name="Sisk P."/>
            <person name="Stolte C."/>
            <person name="Sykes S."/>
            <person name="White J."/>
            <person name="Yandava C."/>
            <person name="Burger G."/>
            <person name="Gray M.W."/>
            <person name="Holland P.W.H."/>
            <person name="King N."/>
            <person name="Lang F.B.F."/>
            <person name="Roger A.J."/>
            <person name="Ruiz-Trillo I."/>
            <person name="Haas B."/>
            <person name="Nusbaum C."/>
            <person name="Birren B."/>
        </authorList>
    </citation>
    <scope>NUCLEOTIDE SEQUENCE [LARGE SCALE GENOMIC DNA]</scope>
    <source>
        <strain evidence="2 3">JP610</strain>
    </source>
</reference>
<dbReference type="GeneID" id="25908201"/>